<protein>
    <submittedName>
        <fullName evidence="2">Uncharacterized protein</fullName>
    </submittedName>
</protein>
<feature type="transmembrane region" description="Helical" evidence="1">
    <location>
        <begin position="45"/>
        <end position="70"/>
    </location>
</feature>
<sequence length="71" mass="7479">MAILVWIGAAMAVIGLAGILYSLVRALGARRAKLDDEAMRARLQPLVPINIGAFLFSFLGLCLVVVGVVLA</sequence>
<accession>A0A6B2JQF5</accession>
<keyword evidence="1" id="KW-1133">Transmembrane helix</keyword>
<reference evidence="2 3" key="1">
    <citation type="submission" date="2020-02" db="EMBL/GenBank/DDBJ databases">
        <title>Pseudoroseicyclus tamarix, sp. nov., isolated from offshore sediment of a Tamarix chinensis forest.</title>
        <authorList>
            <person name="Gai Y."/>
        </authorList>
    </citation>
    <scope>NUCLEOTIDE SEQUENCE [LARGE SCALE GENOMIC DNA]</scope>
    <source>
        <strain evidence="2 3">CLL3-39</strain>
    </source>
</reference>
<keyword evidence="1" id="KW-0472">Membrane</keyword>
<dbReference type="RefSeq" id="WP_163891908.1">
    <property type="nucleotide sequence ID" value="NZ_JAAFYS010000002.1"/>
</dbReference>
<dbReference type="EMBL" id="JAAGAB010000002">
    <property type="protein sequence ID" value="NDV00917.1"/>
    <property type="molecule type" value="Genomic_DNA"/>
</dbReference>
<dbReference type="AlphaFoldDB" id="A0A6B2JQF5"/>
<organism evidence="2 3">
    <name type="scientific">Pseudoroseicyclus tamaricis</name>
    <dbReference type="NCBI Taxonomy" id="2705421"/>
    <lineage>
        <taxon>Bacteria</taxon>
        <taxon>Pseudomonadati</taxon>
        <taxon>Pseudomonadota</taxon>
        <taxon>Alphaproteobacteria</taxon>
        <taxon>Rhodobacterales</taxon>
        <taxon>Paracoccaceae</taxon>
        <taxon>Pseudoroseicyclus</taxon>
    </lineage>
</organism>
<keyword evidence="1" id="KW-0812">Transmembrane</keyword>
<feature type="transmembrane region" description="Helical" evidence="1">
    <location>
        <begin position="6"/>
        <end position="24"/>
    </location>
</feature>
<dbReference type="Proteomes" id="UP000474757">
    <property type="component" value="Unassembled WGS sequence"/>
</dbReference>
<proteinExistence type="predicted"/>
<name>A0A6B2JQF5_9RHOB</name>
<evidence type="ECO:0000256" key="1">
    <source>
        <dbReference type="SAM" id="Phobius"/>
    </source>
</evidence>
<gene>
    <name evidence="2" type="ORF">GZA08_08035</name>
</gene>
<evidence type="ECO:0000313" key="2">
    <source>
        <dbReference type="EMBL" id="NDV00917.1"/>
    </source>
</evidence>
<evidence type="ECO:0000313" key="3">
    <source>
        <dbReference type="Proteomes" id="UP000474757"/>
    </source>
</evidence>
<keyword evidence="3" id="KW-1185">Reference proteome</keyword>
<comment type="caution">
    <text evidence="2">The sequence shown here is derived from an EMBL/GenBank/DDBJ whole genome shotgun (WGS) entry which is preliminary data.</text>
</comment>